<dbReference type="InterPro" id="IPR013078">
    <property type="entry name" value="His_Pase_superF_clade-1"/>
</dbReference>
<dbReference type="InterPro" id="IPR029033">
    <property type="entry name" value="His_PPase_superfam"/>
</dbReference>
<gene>
    <name evidence="1" type="ORF">MXMO3_00259</name>
</gene>
<keyword evidence="2" id="KW-1185">Reference proteome</keyword>
<reference evidence="1 2" key="1">
    <citation type="submission" date="2017-05" db="EMBL/GenBank/DDBJ databases">
        <title>Genome Analysis of Maritalea myrionectae HL2708#5.</title>
        <authorList>
            <consortium name="Cotde Inc.-PKNU"/>
            <person name="Jang D."/>
            <person name="Oh H.-M."/>
        </authorList>
    </citation>
    <scope>NUCLEOTIDE SEQUENCE [LARGE SCALE GENOMIC DNA]</scope>
    <source>
        <strain evidence="1 2">HL2708#5</strain>
    </source>
</reference>
<dbReference type="RefSeq" id="WP_117394689.1">
    <property type="nucleotide sequence ID" value="NZ_CP021330.1"/>
</dbReference>
<proteinExistence type="predicted"/>
<evidence type="ECO:0008006" key="3">
    <source>
        <dbReference type="Google" id="ProtNLM"/>
    </source>
</evidence>
<dbReference type="STRING" id="1122213.GCA_000423365_02973"/>
<evidence type="ECO:0000313" key="2">
    <source>
        <dbReference type="Proteomes" id="UP000258927"/>
    </source>
</evidence>
<organism evidence="1 2">
    <name type="scientific">Maritalea myrionectae</name>
    <dbReference type="NCBI Taxonomy" id="454601"/>
    <lineage>
        <taxon>Bacteria</taxon>
        <taxon>Pseudomonadati</taxon>
        <taxon>Pseudomonadota</taxon>
        <taxon>Alphaproteobacteria</taxon>
        <taxon>Hyphomicrobiales</taxon>
        <taxon>Devosiaceae</taxon>
        <taxon>Maritalea</taxon>
    </lineage>
</organism>
<dbReference type="AlphaFoldDB" id="A0A2R4M9T5"/>
<name>A0A2R4M9T5_9HYPH</name>
<protein>
    <recommendedName>
        <fullName evidence="3">Phosphoglycerate mutase (2,3-diphosphoglycerate-independent)</fullName>
    </recommendedName>
</protein>
<dbReference type="Gene3D" id="3.40.50.1240">
    <property type="entry name" value="Phosphoglycerate mutase-like"/>
    <property type="match status" value="1"/>
</dbReference>
<dbReference type="Proteomes" id="UP000258927">
    <property type="component" value="Chromosome"/>
</dbReference>
<dbReference type="SUPFAM" id="SSF53254">
    <property type="entry name" value="Phosphoglycerate mutase-like"/>
    <property type="match status" value="1"/>
</dbReference>
<dbReference type="KEGG" id="mmyr:MXMO3_00259"/>
<dbReference type="EMBL" id="CP021330">
    <property type="protein sequence ID" value="AVX02807.1"/>
    <property type="molecule type" value="Genomic_DNA"/>
</dbReference>
<accession>A0A2R4M9T5</accession>
<dbReference type="Pfam" id="PF00300">
    <property type="entry name" value="His_Phos_1"/>
    <property type="match status" value="1"/>
</dbReference>
<evidence type="ECO:0000313" key="1">
    <source>
        <dbReference type="EMBL" id="AVX02807.1"/>
    </source>
</evidence>
<sequence>MKTLYLTHPEVMIDPHLDVTKWGLSFTGQTRIKAAIERGIFDHIEKIVSSDEQKAIDAATLIAEYSDISYQTDPRCGENDRRATGFLPKDEFEAVATQFFAHPSQSIRGWERAVDAQKRIVDAVNDHMKLATEQHVLFVGHGAVGTLLKCHLAQRPISSDEDQHHLGAPGGGNMFAFDWTGQRLLSDWVALENWT</sequence>